<protein>
    <submittedName>
        <fullName evidence="4">ABC transporter ATP-binding protein</fullName>
    </submittedName>
</protein>
<dbReference type="Gene3D" id="3.40.50.300">
    <property type="entry name" value="P-loop containing nucleotide triphosphate hydrolases"/>
    <property type="match status" value="2"/>
</dbReference>
<sequence>MRILLDEVTKTFGDVVANDHISLTINPGEIHCILGENGAGKSTLMNIIYGLHQPDAGRILVDDEPVVFESPRAAMERGIGMVHQHFMLIPVFTVAENVMLGDEPKTSARLLDYAAARRHVVAVSERFGFQLDPDALVSELPVGVQQRVEIVKALARDAQVLIFDEPTAVLTPQETDELIAILRQLSAEGKAIVFISHKLREVRAIADRISVIRHGRVVGEAPLGSTESELAAMMVGRSVSLTITKSPPRRDWRSSTVVSGLTVVGSDGAVAVDDISIAFRGGEITAIAGVEGNGQTEFVEALVGLRPVSSGSVTVDGAEVAGKAVKDILAAGVGFVPEDRKANGIIGSFTIEHNLVLDRLSGGPFTSGIAMHRAAIRENGEAAIAEFDIRAPGPTALAGTLSGGNQQKIVLARELARPLALFIASQPTRGLDVGSIEFVHARIVAERDAGAAVVIVSTELDEVYNLADRIVVMYRGEIVGVVPPETPRDVIGLMMAGIPAAEAVGSAR</sequence>
<dbReference type="InterPro" id="IPR027417">
    <property type="entry name" value="P-loop_NTPase"/>
</dbReference>
<accession>A0ABN3DEM3</accession>
<keyword evidence="2 4" id="KW-0067">ATP-binding</keyword>
<dbReference type="PANTHER" id="PTHR43790:SF4">
    <property type="entry name" value="GUANOSINE IMPORT ATP-BINDING PROTEIN NUPO"/>
    <property type="match status" value="1"/>
</dbReference>
<dbReference type="CDD" id="cd03215">
    <property type="entry name" value="ABC_Carb_Monos_II"/>
    <property type="match status" value="1"/>
</dbReference>
<dbReference type="SMART" id="SM00382">
    <property type="entry name" value="AAA"/>
    <property type="match status" value="2"/>
</dbReference>
<evidence type="ECO:0000259" key="3">
    <source>
        <dbReference type="PROSITE" id="PS50893"/>
    </source>
</evidence>
<dbReference type="InterPro" id="IPR003593">
    <property type="entry name" value="AAA+_ATPase"/>
</dbReference>
<dbReference type="PROSITE" id="PS50893">
    <property type="entry name" value="ABC_TRANSPORTER_2"/>
    <property type="match status" value="2"/>
</dbReference>
<proteinExistence type="predicted"/>
<feature type="domain" description="ABC transporter" evidence="3">
    <location>
        <begin position="3"/>
        <end position="239"/>
    </location>
</feature>
<gene>
    <name evidence="4" type="ORF">GCM10009851_11740</name>
</gene>
<dbReference type="InterPro" id="IPR017871">
    <property type="entry name" value="ABC_transporter-like_CS"/>
</dbReference>
<keyword evidence="1" id="KW-0547">Nucleotide-binding</keyword>
<dbReference type="PANTHER" id="PTHR43790">
    <property type="entry name" value="CARBOHYDRATE TRANSPORT ATP-BINDING PROTEIN MG119-RELATED"/>
    <property type="match status" value="1"/>
</dbReference>
<dbReference type="GO" id="GO:0005524">
    <property type="term" value="F:ATP binding"/>
    <property type="evidence" value="ECO:0007669"/>
    <property type="project" value="UniProtKB-KW"/>
</dbReference>
<feature type="domain" description="ABC transporter" evidence="3">
    <location>
        <begin position="252"/>
        <end position="500"/>
    </location>
</feature>
<evidence type="ECO:0000256" key="2">
    <source>
        <dbReference type="ARBA" id="ARBA00022840"/>
    </source>
</evidence>
<organism evidence="4 5">
    <name type="scientific">Herbiconiux moechotypicola</name>
    <dbReference type="NCBI Taxonomy" id="637393"/>
    <lineage>
        <taxon>Bacteria</taxon>
        <taxon>Bacillati</taxon>
        <taxon>Actinomycetota</taxon>
        <taxon>Actinomycetes</taxon>
        <taxon>Micrococcales</taxon>
        <taxon>Microbacteriaceae</taxon>
        <taxon>Herbiconiux</taxon>
    </lineage>
</organism>
<reference evidence="4 5" key="1">
    <citation type="journal article" date="2019" name="Int. J. Syst. Evol. Microbiol.">
        <title>The Global Catalogue of Microorganisms (GCM) 10K type strain sequencing project: providing services to taxonomists for standard genome sequencing and annotation.</title>
        <authorList>
            <consortium name="The Broad Institute Genomics Platform"/>
            <consortium name="The Broad Institute Genome Sequencing Center for Infectious Disease"/>
            <person name="Wu L."/>
            <person name="Ma J."/>
        </authorList>
    </citation>
    <scope>NUCLEOTIDE SEQUENCE [LARGE SCALE GENOMIC DNA]</scope>
    <source>
        <strain evidence="4 5">JCM 16117</strain>
    </source>
</reference>
<comment type="caution">
    <text evidence="4">The sequence shown here is derived from an EMBL/GenBank/DDBJ whole genome shotgun (WGS) entry which is preliminary data.</text>
</comment>
<evidence type="ECO:0000313" key="5">
    <source>
        <dbReference type="Proteomes" id="UP001500929"/>
    </source>
</evidence>
<dbReference type="CDD" id="cd03216">
    <property type="entry name" value="ABC_Carb_Monos_I"/>
    <property type="match status" value="1"/>
</dbReference>
<dbReference type="RefSeq" id="WP_259478681.1">
    <property type="nucleotide sequence ID" value="NZ_BAAAQY010000003.1"/>
</dbReference>
<dbReference type="InterPro" id="IPR003439">
    <property type="entry name" value="ABC_transporter-like_ATP-bd"/>
</dbReference>
<dbReference type="EMBL" id="BAAAQY010000003">
    <property type="protein sequence ID" value="GAA2228882.1"/>
    <property type="molecule type" value="Genomic_DNA"/>
</dbReference>
<evidence type="ECO:0000256" key="1">
    <source>
        <dbReference type="ARBA" id="ARBA00022741"/>
    </source>
</evidence>
<dbReference type="InterPro" id="IPR050107">
    <property type="entry name" value="ABC_carbohydrate_import_ATPase"/>
</dbReference>
<dbReference type="Pfam" id="PF00005">
    <property type="entry name" value="ABC_tran"/>
    <property type="match status" value="2"/>
</dbReference>
<dbReference type="PROSITE" id="PS00211">
    <property type="entry name" value="ABC_TRANSPORTER_1"/>
    <property type="match status" value="1"/>
</dbReference>
<dbReference type="Proteomes" id="UP001500929">
    <property type="component" value="Unassembled WGS sequence"/>
</dbReference>
<dbReference type="SUPFAM" id="SSF52540">
    <property type="entry name" value="P-loop containing nucleoside triphosphate hydrolases"/>
    <property type="match status" value="2"/>
</dbReference>
<evidence type="ECO:0000313" key="4">
    <source>
        <dbReference type="EMBL" id="GAA2228882.1"/>
    </source>
</evidence>
<name>A0ABN3DEM3_9MICO</name>
<keyword evidence="5" id="KW-1185">Reference proteome</keyword>